<dbReference type="InterPro" id="IPR003018">
    <property type="entry name" value="GAF"/>
</dbReference>
<feature type="domain" description="ANTAR" evidence="5">
    <location>
        <begin position="170"/>
        <end position="231"/>
    </location>
</feature>
<dbReference type="PROSITE" id="PS50921">
    <property type="entry name" value="ANTAR"/>
    <property type="match status" value="1"/>
</dbReference>
<evidence type="ECO:0000256" key="3">
    <source>
        <dbReference type="ARBA" id="ARBA00023015"/>
    </source>
</evidence>
<accession>A0ABN2M3A8</accession>
<dbReference type="Pfam" id="PF13185">
    <property type="entry name" value="GAF_2"/>
    <property type="match status" value="1"/>
</dbReference>
<dbReference type="EMBL" id="BAAANJ010000005">
    <property type="protein sequence ID" value="GAA1808265.1"/>
    <property type="molecule type" value="Genomic_DNA"/>
</dbReference>
<dbReference type="RefSeq" id="WP_344295213.1">
    <property type="nucleotide sequence ID" value="NZ_BAAANJ010000005.1"/>
</dbReference>
<dbReference type="Gene3D" id="1.10.10.10">
    <property type="entry name" value="Winged helix-like DNA-binding domain superfamily/Winged helix DNA-binding domain"/>
    <property type="match status" value="1"/>
</dbReference>
<evidence type="ECO:0000313" key="7">
    <source>
        <dbReference type="Proteomes" id="UP001500002"/>
    </source>
</evidence>
<keyword evidence="4" id="KW-0804">Transcription</keyword>
<evidence type="ECO:0000259" key="5">
    <source>
        <dbReference type="PROSITE" id="PS50921"/>
    </source>
</evidence>
<dbReference type="PIRSF" id="PIRSF036625">
    <property type="entry name" value="GAF_ANTAR"/>
    <property type="match status" value="1"/>
</dbReference>
<keyword evidence="1" id="KW-0808">Transferase</keyword>
<evidence type="ECO:0000256" key="1">
    <source>
        <dbReference type="ARBA" id="ARBA00022679"/>
    </source>
</evidence>
<evidence type="ECO:0000256" key="4">
    <source>
        <dbReference type="ARBA" id="ARBA00023163"/>
    </source>
</evidence>
<proteinExistence type="predicted"/>
<dbReference type="InterPro" id="IPR036388">
    <property type="entry name" value="WH-like_DNA-bd_sf"/>
</dbReference>
<protein>
    <submittedName>
        <fullName evidence="6">GAF and ANTAR domain-containing protein</fullName>
    </submittedName>
</protein>
<name>A0ABN2M3A8_9MICO</name>
<reference evidence="6 7" key="1">
    <citation type="journal article" date="2019" name="Int. J. Syst. Evol. Microbiol.">
        <title>The Global Catalogue of Microorganisms (GCM) 10K type strain sequencing project: providing services to taxonomists for standard genome sequencing and annotation.</title>
        <authorList>
            <consortium name="The Broad Institute Genomics Platform"/>
            <consortium name="The Broad Institute Genome Sequencing Center for Infectious Disease"/>
            <person name="Wu L."/>
            <person name="Ma J."/>
        </authorList>
    </citation>
    <scope>NUCLEOTIDE SEQUENCE [LARGE SCALE GENOMIC DNA]</scope>
    <source>
        <strain evidence="6 7">JCM 14322</strain>
    </source>
</reference>
<evidence type="ECO:0000313" key="6">
    <source>
        <dbReference type="EMBL" id="GAA1808265.1"/>
    </source>
</evidence>
<gene>
    <name evidence="6" type="ORF">GCM10009749_15800</name>
</gene>
<organism evidence="6 7">
    <name type="scientific">Agromyces neolithicus</name>
    <dbReference type="NCBI Taxonomy" id="269420"/>
    <lineage>
        <taxon>Bacteria</taxon>
        <taxon>Bacillati</taxon>
        <taxon>Actinomycetota</taxon>
        <taxon>Actinomycetes</taxon>
        <taxon>Micrococcales</taxon>
        <taxon>Microbacteriaceae</taxon>
        <taxon>Agromyces</taxon>
    </lineage>
</organism>
<dbReference type="Gene3D" id="3.30.450.40">
    <property type="match status" value="1"/>
</dbReference>
<dbReference type="InterPro" id="IPR029016">
    <property type="entry name" value="GAF-like_dom_sf"/>
</dbReference>
<dbReference type="Proteomes" id="UP001500002">
    <property type="component" value="Unassembled WGS sequence"/>
</dbReference>
<comment type="caution">
    <text evidence="6">The sequence shown here is derived from an EMBL/GenBank/DDBJ whole genome shotgun (WGS) entry which is preliminary data.</text>
</comment>
<dbReference type="SUPFAM" id="SSF55781">
    <property type="entry name" value="GAF domain-like"/>
    <property type="match status" value="1"/>
</dbReference>
<sequence>MNDPTRERRLVETFVTLADTLVEGYDVIDLLHTLVERCRDLLDAADAGIILADQRGALAVAAATSARCERMSAVQLSIGAGPCIDAYTFGAVVSAADRTEIGDRWPTLAEATSDAGYESVHAIPMRLRDATIGSLNLFGTSRGHLNDDDAVVARALADVATISILHERVVREGDVVRAQLQHALDSRVLIEQAKGIVAQTRGIDVDEAFGLIRKRARDSGTRLVELARGITQRVIEP</sequence>
<dbReference type="InterPro" id="IPR005561">
    <property type="entry name" value="ANTAR"/>
</dbReference>
<dbReference type="InterPro" id="IPR011006">
    <property type="entry name" value="CheY-like_superfamily"/>
</dbReference>
<keyword evidence="2" id="KW-0418">Kinase</keyword>
<keyword evidence="7" id="KW-1185">Reference proteome</keyword>
<dbReference type="SUPFAM" id="SSF52172">
    <property type="entry name" value="CheY-like"/>
    <property type="match status" value="1"/>
</dbReference>
<dbReference type="SMART" id="SM01012">
    <property type="entry name" value="ANTAR"/>
    <property type="match status" value="1"/>
</dbReference>
<dbReference type="Pfam" id="PF03861">
    <property type="entry name" value="ANTAR"/>
    <property type="match status" value="1"/>
</dbReference>
<dbReference type="InterPro" id="IPR012074">
    <property type="entry name" value="GAF_ANTAR"/>
</dbReference>
<evidence type="ECO:0000256" key="2">
    <source>
        <dbReference type="ARBA" id="ARBA00022777"/>
    </source>
</evidence>
<keyword evidence="3" id="KW-0805">Transcription regulation</keyword>